<keyword evidence="1" id="KW-0175">Coiled coil</keyword>
<gene>
    <name evidence="2" type="ordered locus">FCOL_07005</name>
</gene>
<feature type="coiled-coil region" evidence="1">
    <location>
        <begin position="21"/>
        <end position="55"/>
    </location>
</feature>
<dbReference type="STRING" id="1041826.FCOL_07005"/>
<accession>G8X5J0</accession>
<dbReference type="Proteomes" id="UP000005638">
    <property type="component" value="Chromosome"/>
</dbReference>
<reference evidence="2 3" key="1">
    <citation type="journal article" date="2012" name="J. Bacteriol.">
        <title>Genome Sequence of the Fish Pathogen Flavobacterium columnare ATCC 49512.</title>
        <authorList>
            <person name="Tekedar H.C."/>
            <person name="Karsi A."/>
            <person name="Gillaspy A.F."/>
            <person name="Dyer D.W."/>
            <person name="Benton N.R."/>
            <person name="Zaitshik J."/>
            <person name="Vamenta S."/>
            <person name="Banes M.M."/>
            <person name="Gulsoy N."/>
            <person name="Aboko-Cole M."/>
            <person name="Waldbieser G.C."/>
            <person name="Lawrence M.L."/>
        </authorList>
    </citation>
    <scope>NUCLEOTIDE SEQUENCE [LARGE SCALE GENOMIC DNA]</scope>
    <source>
        <strain evidence="3">ATCC 49512 / CIP 103533 / TG 44/87</strain>
    </source>
</reference>
<evidence type="ECO:0000256" key="1">
    <source>
        <dbReference type="SAM" id="Coils"/>
    </source>
</evidence>
<dbReference type="KEGG" id="fco:FCOL_07005"/>
<evidence type="ECO:0000313" key="2">
    <source>
        <dbReference type="EMBL" id="AEW86222.1"/>
    </source>
</evidence>
<name>G8X5J0_FLACA</name>
<dbReference type="HOGENOM" id="CLU_2522659_0_0_10"/>
<proteinExistence type="predicted"/>
<protein>
    <submittedName>
        <fullName evidence="2">Uncharacterized protein</fullName>
    </submittedName>
</protein>
<evidence type="ECO:0000313" key="3">
    <source>
        <dbReference type="Proteomes" id="UP000005638"/>
    </source>
</evidence>
<dbReference type="AlphaFoldDB" id="G8X5J0"/>
<sequence length="84" mass="9877">MGLHEELLRQLLNAIEEGKKLNQIKDLTDELKNVCDNLEKEKEILIDKIKRDEDLSSKEKARTQALNDRYNSAMNKLRELIIKK</sequence>
<dbReference type="EMBL" id="CP003222">
    <property type="protein sequence ID" value="AEW86222.1"/>
    <property type="molecule type" value="Genomic_DNA"/>
</dbReference>
<keyword evidence="3" id="KW-1185">Reference proteome</keyword>
<dbReference type="RefSeq" id="WP_014165497.1">
    <property type="nucleotide sequence ID" value="NC_016510.2"/>
</dbReference>
<organism evidence="2 3">
    <name type="scientific">Flavobacterium columnare (strain ATCC 49512 / CIP 103533 / TG 44/87)</name>
    <dbReference type="NCBI Taxonomy" id="1041826"/>
    <lineage>
        <taxon>Bacteria</taxon>
        <taxon>Pseudomonadati</taxon>
        <taxon>Bacteroidota</taxon>
        <taxon>Flavobacteriia</taxon>
        <taxon>Flavobacteriales</taxon>
        <taxon>Flavobacteriaceae</taxon>
        <taxon>Flavobacterium</taxon>
    </lineage>
</organism>